<name>A0A1I3AVZ1_9PLAN</name>
<sequence length="78" mass="8844">MVTIQVDDETFAELRKQATERGLTVEDWLRESTLDSAALPDSASSASEELWRERLATFISIHRPTGVPMDDSRESIYD</sequence>
<dbReference type="Proteomes" id="UP000199518">
    <property type="component" value="Unassembled WGS sequence"/>
</dbReference>
<proteinExistence type="predicted"/>
<organism evidence="1 2">
    <name type="scientific">Planctomicrobium piriforme</name>
    <dbReference type="NCBI Taxonomy" id="1576369"/>
    <lineage>
        <taxon>Bacteria</taxon>
        <taxon>Pseudomonadati</taxon>
        <taxon>Planctomycetota</taxon>
        <taxon>Planctomycetia</taxon>
        <taxon>Planctomycetales</taxon>
        <taxon>Planctomycetaceae</taxon>
        <taxon>Planctomicrobium</taxon>
    </lineage>
</organism>
<evidence type="ECO:0000313" key="2">
    <source>
        <dbReference type="Proteomes" id="UP000199518"/>
    </source>
</evidence>
<protein>
    <submittedName>
        <fullName evidence="1">Uncharacterized protein</fullName>
    </submittedName>
</protein>
<dbReference type="STRING" id="1576369.SAMN05421753_10182"/>
<accession>A0A1I3AVZ1</accession>
<dbReference type="AlphaFoldDB" id="A0A1I3AVZ1"/>
<reference evidence="2" key="1">
    <citation type="submission" date="2016-10" db="EMBL/GenBank/DDBJ databases">
        <authorList>
            <person name="Varghese N."/>
            <person name="Submissions S."/>
        </authorList>
    </citation>
    <scope>NUCLEOTIDE SEQUENCE [LARGE SCALE GENOMIC DNA]</scope>
    <source>
        <strain evidence="2">DSM 26348</strain>
    </source>
</reference>
<dbReference type="EMBL" id="FOQD01000001">
    <property type="protein sequence ID" value="SFH54110.1"/>
    <property type="molecule type" value="Genomic_DNA"/>
</dbReference>
<evidence type="ECO:0000313" key="1">
    <source>
        <dbReference type="EMBL" id="SFH54110.1"/>
    </source>
</evidence>
<keyword evidence="2" id="KW-1185">Reference proteome</keyword>
<gene>
    <name evidence="1" type="ORF">SAMN05421753_10182</name>
</gene>